<feature type="transmembrane region" description="Helical" evidence="7">
    <location>
        <begin position="349"/>
        <end position="369"/>
    </location>
</feature>
<reference evidence="8" key="1">
    <citation type="submission" date="2020-12" db="EMBL/GenBank/DDBJ databases">
        <title>Oil enriched cultivation method for isolating marine PHA-producing bacteria.</title>
        <authorList>
            <person name="Zheng W."/>
            <person name="Yu S."/>
            <person name="Huang Y."/>
        </authorList>
    </citation>
    <scope>NUCLEOTIDE SEQUENCE</scope>
    <source>
        <strain evidence="8">SY-2-12</strain>
    </source>
</reference>
<dbReference type="Pfam" id="PF13440">
    <property type="entry name" value="Polysacc_synt_3"/>
    <property type="match status" value="1"/>
</dbReference>
<name>A0A939ED21_9HYPH</name>
<protein>
    <submittedName>
        <fullName evidence="8">Oligosaccharide flippase family protein</fullName>
    </submittedName>
</protein>
<evidence type="ECO:0000313" key="9">
    <source>
        <dbReference type="Proteomes" id="UP000664096"/>
    </source>
</evidence>
<evidence type="ECO:0000256" key="7">
    <source>
        <dbReference type="SAM" id="Phobius"/>
    </source>
</evidence>
<evidence type="ECO:0000256" key="4">
    <source>
        <dbReference type="ARBA" id="ARBA00022692"/>
    </source>
</evidence>
<evidence type="ECO:0000256" key="2">
    <source>
        <dbReference type="ARBA" id="ARBA00007430"/>
    </source>
</evidence>
<evidence type="ECO:0000256" key="5">
    <source>
        <dbReference type="ARBA" id="ARBA00022989"/>
    </source>
</evidence>
<feature type="transmembrane region" description="Helical" evidence="7">
    <location>
        <begin position="320"/>
        <end position="337"/>
    </location>
</feature>
<feature type="transmembrane region" description="Helical" evidence="7">
    <location>
        <begin position="375"/>
        <end position="393"/>
    </location>
</feature>
<evidence type="ECO:0000256" key="1">
    <source>
        <dbReference type="ARBA" id="ARBA00004651"/>
    </source>
</evidence>
<evidence type="ECO:0000313" key="8">
    <source>
        <dbReference type="EMBL" id="MBN9669863.1"/>
    </source>
</evidence>
<evidence type="ECO:0000256" key="6">
    <source>
        <dbReference type="ARBA" id="ARBA00023136"/>
    </source>
</evidence>
<comment type="caution">
    <text evidence="8">The sequence shown here is derived from an EMBL/GenBank/DDBJ whole genome shotgun (WGS) entry which is preliminary data.</text>
</comment>
<sequence length="484" mass="53051">MSLRKSYFFSFSRVGGQGIIQFLANVILARLLAPDEVGLFVLAFALIATFASVRDFGVPRYILMEKDLTYTKMQTAFGIALISGWGLGLCFLLSSHFVADFYGDERLVGVMYVLSATFLFLPFGQIALALLRRNEEHRTLALITLTSSFAGTLVSVALAAWGLGALSMAYGNLCTVMVMVAGALKAVPTHIAMRPSLVNWRPVFGFSALTMIGVMAGQFKMYAPSLLIGRVVGLSATGLYHRAFSVLQFFTGTMITSTNWVTGANIGKRFRAGEDISGIFTASTSFLIAVGWPAYFLIALQAKPIILLLYGPTWLPAAELLPPLCLASATMLMLSQASSIYEGIGASKVFVRNNIIILLIMVLSILFFSQGEIVRIAWIVFFTNIVAAILDLWTVNKIAHIDYLRFAKGISKSVFVSVTTGCLVFAIDAFVPDELEYSIFANFGEIMIFVTSYLVLCYAVKHPILEELSFLINKLRAYLEIRLG</sequence>
<dbReference type="Proteomes" id="UP000664096">
    <property type="component" value="Unassembled WGS sequence"/>
</dbReference>
<feature type="transmembrane region" description="Helical" evidence="7">
    <location>
        <begin position="278"/>
        <end position="300"/>
    </location>
</feature>
<comment type="subcellular location">
    <subcellularLocation>
        <location evidence="1">Cell membrane</location>
        <topology evidence="1">Multi-pass membrane protein</topology>
    </subcellularLocation>
</comment>
<comment type="similarity">
    <text evidence="2">Belongs to the polysaccharide synthase family.</text>
</comment>
<feature type="transmembrane region" description="Helical" evidence="7">
    <location>
        <begin position="37"/>
        <end position="56"/>
    </location>
</feature>
<dbReference type="PANTHER" id="PTHR30250:SF10">
    <property type="entry name" value="LIPOPOLYSACCHARIDE BIOSYNTHESIS PROTEIN WZXC"/>
    <property type="match status" value="1"/>
</dbReference>
<proteinExistence type="inferred from homology"/>
<keyword evidence="4 7" id="KW-0812">Transmembrane</keyword>
<feature type="transmembrane region" description="Helical" evidence="7">
    <location>
        <begin position="77"/>
        <end position="98"/>
    </location>
</feature>
<gene>
    <name evidence="8" type="ORF">JF539_05895</name>
</gene>
<dbReference type="EMBL" id="JAEKJZ010000001">
    <property type="protein sequence ID" value="MBN9669863.1"/>
    <property type="molecule type" value="Genomic_DNA"/>
</dbReference>
<feature type="transmembrane region" description="Helical" evidence="7">
    <location>
        <begin position="140"/>
        <end position="163"/>
    </location>
</feature>
<keyword evidence="3" id="KW-1003">Cell membrane</keyword>
<feature type="transmembrane region" description="Helical" evidence="7">
    <location>
        <begin position="414"/>
        <end position="431"/>
    </location>
</feature>
<dbReference type="InterPro" id="IPR050833">
    <property type="entry name" value="Poly_Biosynth_Transport"/>
</dbReference>
<evidence type="ECO:0000256" key="3">
    <source>
        <dbReference type="ARBA" id="ARBA00022475"/>
    </source>
</evidence>
<dbReference type="PANTHER" id="PTHR30250">
    <property type="entry name" value="PST FAMILY PREDICTED COLANIC ACID TRANSPORTER"/>
    <property type="match status" value="1"/>
</dbReference>
<accession>A0A939ED21</accession>
<dbReference type="AlphaFoldDB" id="A0A939ED21"/>
<feature type="transmembrane region" description="Helical" evidence="7">
    <location>
        <begin position="110"/>
        <end position="131"/>
    </location>
</feature>
<feature type="transmembrane region" description="Helical" evidence="7">
    <location>
        <begin position="243"/>
        <end position="266"/>
    </location>
</feature>
<keyword evidence="5 7" id="KW-1133">Transmembrane helix</keyword>
<keyword evidence="6 7" id="KW-0472">Membrane</keyword>
<feature type="transmembrane region" description="Helical" evidence="7">
    <location>
        <begin position="169"/>
        <end position="191"/>
    </location>
</feature>
<dbReference type="RefSeq" id="WP_207139396.1">
    <property type="nucleotide sequence ID" value="NZ_JAEKJZ010000001.1"/>
</dbReference>
<dbReference type="GO" id="GO:0005886">
    <property type="term" value="C:plasma membrane"/>
    <property type="evidence" value="ECO:0007669"/>
    <property type="project" value="UniProtKB-SubCell"/>
</dbReference>
<organism evidence="8 9">
    <name type="scientific">Roseibium aggregatum</name>
    <dbReference type="NCBI Taxonomy" id="187304"/>
    <lineage>
        <taxon>Bacteria</taxon>
        <taxon>Pseudomonadati</taxon>
        <taxon>Pseudomonadota</taxon>
        <taxon>Alphaproteobacteria</taxon>
        <taxon>Hyphomicrobiales</taxon>
        <taxon>Stappiaceae</taxon>
        <taxon>Roseibium</taxon>
    </lineage>
</organism>
<feature type="transmembrane region" description="Helical" evidence="7">
    <location>
        <begin position="437"/>
        <end position="460"/>
    </location>
</feature>
<feature type="transmembrane region" description="Helical" evidence="7">
    <location>
        <begin position="203"/>
        <end position="223"/>
    </location>
</feature>
<feature type="transmembrane region" description="Helical" evidence="7">
    <location>
        <begin position="7"/>
        <end position="31"/>
    </location>
</feature>